<feature type="domain" description="NB-ARC" evidence="1">
    <location>
        <begin position="381"/>
        <end position="547"/>
    </location>
</feature>
<dbReference type="SUPFAM" id="SSF52540">
    <property type="entry name" value="P-loop containing nucleoside triphosphate hydrolases"/>
    <property type="match status" value="1"/>
</dbReference>
<dbReference type="SUPFAM" id="SSF53474">
    <property type="entry name" value="alpha/beta-Hydrolases"/>
    <property type="match status" value="1"/>
</dbReference>
<dbReference type="Proteomes" id="UP000315522">
    <property type="component" value="Unassembled WGS sequence"/>
</dbReference>
<dbReference type="GO" id="GO:0006629">
    <property type="term" value="P:lipid metabolic process"/>
    <property type="evidence" value="ECO:0007669"/>
    <property type="project" value="InterPro"/>
</dbReference>
<dbReference type="InterPro" id="IPR027417">
    <property type="entry name" value="P-loop_NTPase"/>
</dbReference>
<dbReference type="Pfam" id="PF00931">
    <property type="entry name" value="NB-ARC"/>
    <property type="match status" value="1"/>
</dbReference>
<comment type="caution">
    <text evidence="2">The sequence shown here is derived from an EMBL/GenBank/DDBJ whole genome shotgun (WGS) entry which is preliminary data.</text>
</comment>
<dbReference type="AlphaFoldDB" id="A0A559M999"/>
<dbReference type="InterPro" id="IPR052374">
    <property type="entry name" value="SERAC1"/>
</dbReference>
<sequence length="742" mass="83585">MNYLPRKFDGAITRTLGNNWGSDDSPRNNVPKIPKKIDAQLLGIQILHISEKSAETTTECDLESVPLPSSTSFEFYSNRISIVAVHGLGANPATTWTAKKDNIESSNSQISVAQKTEYINWLSHPDMLPSRIPHAHIIAFNHDSQWYGDEAVSLRLDPLASSLLRAIIDERKECQNRPLIIIGHSLGGLIIEKALLRHEASKHVIPAVTAVILLGTPHAGTDHIGFPKILKRIIRSGTDIEPALLKSLRPENEGILDVVNNFAEMANSTGISVDCFFETQRSVIAKMFTKDADKAVIVDEKSATLRSWPCHPLRADHYTLNKFSDPKDRNWRVLQRVILDRYREASEKIESRERGTLRKNGDLVGRDGFLKEIDRAFEKSNRVALVGLGGIGKTEIAVHLTCRLMEQYPDCDILWVYGATQQSFDDAYSKIAEELNIPGWQEPTFDHRREVPKVLDRKDSRPWVMILDNADDYSAYFPPNDGALSEKEQRDYLANCLPYASENKGRIIVTTRNAKLGEEMNPECAPLFVQELTPDNARLLLKSKLVNNVKWEEEPADMVLESLDYIPLAITQAAAFINRNKIATLKSYLGKLSMSQKSNYQSRNSDPANITLIAQFHINVKDVLSYELRDSRRHPGTPSAIFRTWQISYEQIQKDSTEAANKLSLMAVLDNQSIPKILVSKGAELDVADMDAIQVLIDFSLIKGDENYQFFTMHPLQQLRRALDLAQNYTYAVDPFSISHAL</sequence>
<dbReference type="InterPro" id="IPR029058">
    <property type="entry name" value="AB_hydrolase_fold"/>
</dbReference>
<gene>
    <name evidence="2" type="ORF">LAWI1_G005763</name>
</gene>
<name>A0A559M999_9HELO</name>
<keyword evidence="3" id="KW-1185">Reference proteome</keyword>
<dbReference type="GO" id="GO:0008374">
    <property type="term" value="F:O-acyltransferase activity"/>
    <property type="evidence" value="ECO:0007669"/>
    <property type="project" value="InterPro"/>
</dbReference>
<protein>
    <recommendedName>
        <fullName evidence="1">NB-ARC domain-containing protein</fullName>
    </recommendedName>
</protein>
<dbReference type="Gene3D" id="3.40.50.300">
    <property type="entry name" value="P-loop containing nucleotide triphosphate hydrolases"/>
    <property type="match status" value="1"/>
</dbReference>
<dbReference type="Pfam" id="PF02450">
    <property type="entry name" value="LCAT"/>
    <property type="match status" value="1"/>
</dbReference>
<evidence type="ECO:0000313" key="3">
    <source>
        <dbReference type="Proteomes" id="UP000315522"/>
    </source>
</evidence>
<dbReference type="InterPro" id="IPR003386">
    <property type="entry name" value="LACT/PDAT_acylTrfase"/>
</dbReference>
<dbReference type="PANTHER" id="PTHR48182:SF3">
    <property type="entry name" value="DUF676 DOMAIN-CONTAINING PROTEIN"/>
    <property type="match status" value="1"/>
</dbReference>
<organism evidence="2 3">
    <name type="scientific">Lachnellula willkommii</name>
    <dbReference type="NCBI Taxonomy" id="215461"/>
    <lineage>
        <taxon>Eukaryota</taxon>
        <taxon>Fungi</taxon>
        <taxon>Dikarya</taxon>
        <taxon>Ascomycota</taxon>
        <taxon>Pezizomycotina</taxon>
        <taxon>Leotiomycetes</taxon>
        <taxon>Helotiales</taxon>
        <taxon>Lachnaceae</taxon>
        <taxon>Lachnellula</taxon>
    </lineage>
</organism>
<evidence type="ECO:0000259" key="1">
    <source>
        <dbReference type="Pfam" id="PF00931"/>
    </source>
</evidence>
<evidence type="ECO:0000313" key="2">
    <source>
        <dbReference type="EMBL" id="TVY89508.1"/>
    </source>
</evidence>
<dbReference type="GO" id="GO:0043531">
    <property type="term" value="F:ADP binding"/>
    <property type="evidence" value="ECO:0007669"/>
    <property type="project" value="InterPro"/>
</dbReference>
<proteinExistence type="predicted"/>
<dbReference type="InterPro" id="IPR002182">
    <property type="entry name" value="NB-ARC"/>
</dbReference>
<dbReference type="Gene3D" id="3.40.50.1820">
    <property type="entry name" value="alpha/beta hydrolase"/>
    <property type="match status" value="1"/>
</dbReference>
<dbReference type="EMBL" id="QGML01001217">
    <property type="protein sequence ID" value="TVY89508.1"/>
    <property type="molecule type" value="Genomic_DNA"/>
</dbReference>
<dbReference type="PANTHER" id="PTHR48182">
    <property type="entry name" value="PROTEIN SERAC1"/>
    <property type="match status" value="1"/>
</dbReference>
<reference evidence="2 3" key="1">
    <citation type="submission" date="2018-05" db="EMBL/GenBank/DDBJ databases">
        <title>Genome sequencing and assembly of the regulated plant pathogen Lachnellula willkommii and related sister species for the development of diagnostic species identification markers.</title>
        <authorList>
            <person name="Giroux E."/>
            <person name="Bilodeau G."/>
        </authorList>
    </citation>
    <scope>NUCLEOTIDE SEQUENCE [LARGE SCALE GENOMIC DNA]</scope>
    <source>
        <strain evidence="2 3">CBS 172.35</strain>
    </source>
</reference>
<accession>A0A559M999</accession>